<evidence type="ECO:0000313" key="3">
    <source>
        <dbReference type="Proteomes" id="UP000010366"/>
    </source>
</evidence>
<dbReference type="Proteomes" id="UP000010366">
    <property type="component" value="Chromosome"/>
</dbReference>
<proteinExistence type="predicted"/>
<dbReference type="InterPro" id="IPR036388">
    <property type="entry name" value="WH-like_DNA-bd_sf"/>
</dbReference>
<dbReference type="SUPFAM" id="SSF46785">
    <property type="entry name" value="Winged helix' DNA-binding domain"/>
    <property type="match status" value="1"/>
</dbReference>
<accession>K9UBC4</accession>
<dbReference type="NCBIfam" id="TIGR02702">
    <property type="entry name" value="SufR_cyano"/>
    <property type="match status" value="1"/>
</dbReference>
<feature type="domain" description="HTH marR-type" evidence="1">
    <location>
        <begin position="12"/>
        <end position="114"/>
    </location>
</feature>
<sequence length="227" mass="26007">MSARDHSSKPSTDMMTEQLTSTKQDILEYLLKHGQAIAQDLAIALDISPQAVRRHLKDLETEDLIVYKSVSAGTGRPQHIYHLSQKGRERFPDRYDRFAISFLDTLVDNLGYEQASEIIHRHWQKKSIDYRQKLGQGELPERVAKLVELRRQEGYMAEYHPLEGRDDKFILTEYNCAISQVANSFPAVCGHELEMFAAALADCQVERTHWLVDGEHQCGYLISMTAN</sequence>
<dbReference type="InterPro" id="IPR014075">
    <property type="entry name" value="SUF_FeS_clus_asmb_SufR_cyano"/>
</dbReference>
<dbReference type="STRING" id="1173020.Cha6605_0222"/>
<dbReference type="SMART" id="SM00347">
    <property type="entry name" value="HTH_MARR"/>
    <property type="match status" value="1"/>
</dbReference>
<dbReference type="EMBL" id="CP003600">
    <property type="protein sequence ID" value="AFY91524.1"/>
    <property type="molecule type" value="Genomic_DNA"/>
</dbReference>
<dbReference type="PANTHER" id="PTHR38600">
    <property type="entry name" value="TRANSCRIPTIONAL REGULATORY PROTEIN"/>
    <property type="match status" value="1"/>
</dbReference>
<reference evidence="2 3" key="1">
    <citation type="submission" date="2012-05" db="EMBL/GenBank/DDBJ databases">
        <title>Finished chromosome of genome of Chamaesiphon sp. PCC 6605.</title>
        <authorList>
            <consortium name="US DOE Joint Genome Institute"/>
            <person name="Gugger M."/>
            <person name="Coursin T."/>
            <person name="Rippka R."/>
            <person name="Tandeau De Marsac N."/>
            <person name="Huntemann M."/>
            <person name="Wei C.-L."/>
            <person name="Han J."/>
            <person name="Detter J.C."/>
            <person name="Han C."/>
            <person name="Tapia R."/>
            <person name="Chen A."/>
            <person name="Kyrpides N."/>
            <person name="Mavromatis K."/>
            <person name="Markowitz V."/>
            <person name="Szeto E."/>
            <person name="Ivanova N."/>
            <person name="Pagani I."/>
            <person name="Pati A."/>
            <person name="Goodwin L."/>
            <person name="Nordberg H.P."/>
            <person name="Cantor M.N."/>
            <person name="Hua S.X."/>
            <person name="Woyke T."/>
            <person name="Kerfeld C.A."/>
        </authorList>
    </citation>
    <scope>NUCLEOTIDE SEQUENCE [LARGE SCALE GENOMIC DNA]</scope>
    <source>
        <strain evidence="3">ATCC 27169 / PCC 6605</strain>
    </source>
</reference>
<dbReference type="PATRIC" id="fig|1173020.3.peg.262"/>
<dbReference type="eggNOG" id="COG2345">
    <property type="taxonomic scope" value="Bacteria"/>
</dbReference>
<dbReference type="AlphaFoldDB" id="K9UBC4"/>
<dbReference type="KEGG" id="cmp:Cha6605_0222"/>
<protein>
    <submittedName>
        <fullName evidence="2">Iron-sulfur cluster biosynthesis transcriptional regulator SufR</fullName>
    </submittedName>
</protein>
<organism evidence="2 3">
    <name type="scientific">Chamaesiphon minutus (strain ATCC 27169 / PCC 6605)</name>
    <dbReference type="NCBI Taxonomy" id="1173020"/>
    <lineage>
        <taxon>Bacteria</taxon>
        <taxon>Bacillati</taxon>
        <taxon>Cyanobacteriota</taxon>
        <taxon>Cyanophyceae</taxon>
        <taxon>Gomontiellales</taxon>
        <taxon>Chamaesiphonaceae</taxon>
        <taxon>Chamaesiphon</taxon>
    </lineage>
</organism>
<dbReference type="HOGENOM" id="CLU_078469_2_1_3"/>
<dbReference type="InterPro" id="IPR011991">
    <property type="entry name" value="ArsR-like_HTH"/>
</dbReference>
<dbReference type="PANTHER" id="PTHR38600:SF2">
    <property type="entry name" value="SLL0088 PROTEIN"/>
    <property type="match status" value="1"/>
</dbReference>
<keyword evidence="3" id="KW-1185">Reference proteome</keyword>
<dbReference type="CDD" id="cd00090">
    <property type="entry name" value="HTH_ARSR"/>
    <property type="match status" value="1"/>
</dbReference>
<dbReference type="InterPro" id="IPR036390">
    <property type="entry name" value="WH_DNA-bd_sf"/>
</dbReference>
<evidence type="ECO:0000259" key="1">
    <source>
        <dbReference type="SMART" id="SM00347"/>
    </source>
</evidence>
<gene>
    <name evidence="2" type="ORF">Cha6605_0222</name>
</gene>
<dbReference type="Pfam" id="PF13412">
    <property type="entry name" value="HTH_24"/>
    <property type="match status" value="1"/>
</dbReference>
<evidence type="ECO:0000313" key="2">
    <source>
        <dbReference type="EMBL" id="AFY91524.1"/>
    </source>
</evidence>
<name>K9UBC4_CHAP6</name>
<dbReference type="InterPro" id="IPR000835">
    <property type="entry name" value="HTH_MarR-typ"/>
</dbReference>
<dbReference type="Gene3D" id="1.10.10.10">
    <property type="entry name" value="Winged helix-like DNA-binding domain superfamily/Winged helix DNA-binding domain"/>
    <property type="match status" value="1"/>
</dbReference>
<dbReference type="GO" id="GO:0003700">
    <property type="term" value="F:DNA-binding transcription factor activity"/>
    <property type="evidence" value="ECO:0007669"/>
    <property type="project" value="InterPro"/>
</dbReference>